<feature type="region of interest" description="Disordered" evidence="1">
    <location>
        <begin position="130"/>
        <end position="152"/>
    </location>
</feature>
<protein>
    <submittedName>
        <fullName evidence="2">Uncharacterized protein</fullName>
    </submittedName>
</protein>
<evidence type="ECO:0000313" key="3">
    <source>
        <dbReference type="Proteomes" id="UP000224221"/>
    </source>
</evidence>
<name>A0A0K1Y5W1_9CAUD</name>
<evidence type="ECO:0000256" key="1">
    <source>
        <dbReference type="SAM" id="MobiDB-lite"/>
    </source>
</evidence>
<organism evidence="2 3">
    <name type="scientific">Mycobacterium phage Zeenon</name>
    <dbReference type="NCBI Taxonomy" id="1698253"/>
    <lineage>
        <taxon>Viruses</taxon>
        <taxon>Duplodnaviria</taxon>
        <taxon>Heunggongvirae</taxon>
        <taxon>Uroviricota</taxon>
        <taxon>Caudoviricetes</taxon>
        <taxon>Ceeclamvirinae</taxon>
        <taxon>Bixzunavirus</taxon>
        <taxon>Bixzunavirus Bxz1</taxon>
    </lineage>
</organism>
<dbReference type="Proteomes" id="UP000224221">
    <property type="component" value="Segment"/>
</dbReference>
<proteinExistence type="predicted"/>
<sequence>MTDTFVSEIKDLYPTEKNALNSIRHQLMQSLAWKPTSILFTEDMMKCQFEAQARERCAEIGLVVEVQWTWKDVDKTTGEVVDMSPDVADDPNDLNLYWKPRLIVVGRTDKIGEIDHDRFRHEVVTGEADGKAGYVDPNTGLMRDDSRKKDIL</sequence>
<reference evidence="3" key="1">
    <citation type="submission" date="2015-07" db="EMBL/GenBank/DDBJ databases">
        <authorList>
            <person name="Noorani M."/>
        </authorList>
    </citation>
    <scope>NUCLEOTIDE SEQUENCE [LARGE SCALE GENOMIC DNA]</scope>
</reference>
<feature type="compositionally biased region" description="Basic and acidic residues" evidence="1">
    <location>
        <begin position="142"/>
        <end position="152"/>
    </location>
</feature>
<accession>A0A0K1Y5W1</accession>
<gene>
    <name evidence="2" type="ORF">SEA_ZEENON_227</name>
</gene>
<dbReference type="EMBL" id="KT321476">
    <property type="protein sequence ID" value="AKY02485.1"/>
    <property type="molecule type" value="Genomic_DNA"/>
</dbReference>
<evidence type="ECO:0000313" key="2">
    <source>
        <dbReference type="EMBL" id="AKY02485.1"/>
    </source>
</evidence>